<evidence type="ECO:0000259" key="1">
    <source>
        <dbReference type="Pfam" id="PF11923"/>
    </source>
</evidence>
<dbReference type="OrthoDB" id="207084at2759"/>
<comment type="caution">
    <text evidence="2">The sequence shown here is derived from an EMBL/GenBank/DDBJ whole genome shotgun (WGS) entry which is preliminary data.</text>
</comment>
<protein>
    <recommendedName>
        <fullName evidence="1">NFACT protein C-terminal domain-containing protein</fullName>
    </recommendedName>
</protein>
<evidence type="ECO:0000313" key="3">
    <source>
        <dbReference type="Proteomes" id="UP000018936"/>
    </source>
</evidence>
<feature type="domain" description="NFACT protein C-terminal" evidence="1">
    <location>
        <begin position="2"/>
        <end position="34"/>
    </location>
</feature>
<organism evidence="2 3">
    <name type="scientific">Ophiophagus hannah</name>
    <name type="common">King cobra</name>
    <name type="synonym">Naja hannah</name>
    <dbReference type="NCBI Taxonomy" id="8665"/>
    <lineage>
        <taxon>Eukaryota</taxon>
        <taxon>Metazoa</taxon>
        <taxon>Chordata</taxon>
        <taxon>Craniata</taxon>
        <taxon>Vertebrata</taxon>
        <taxon>Euteleostomi</taxon>
        <taxon>Lepidosauria</taxon>
        <taxon>Squamata</taxon>
        <taxon>Bifurcata</taxon>
        <taxon>Unidentata</taxon>
        <taxon>Episquamata</taxon>
        <taxon>Toxicofera</taxon>
        <taxon>Serpentes</taxon>
        <taxon>Colubroidea</taxon>
        <taxon>Elapidae</taxon>
        <taxon>Elapinae</taxon>
        <taxon>Ophiophagus</taxon>
    </lineage>
</organism>
<dbReference type="EMBL" id="AZIM01005044">
    <property type="protein sequence ID" value="ETE59998.1"/>
    <property type="molecule type" value="Genomic_DNA"/>
</dbReference>
<dbReference type="Proteomes" id="UP000018936">
    <property type="component" value="Unassembled WGS sequence"/>
</dbReference>
<dbReference type="InterPro" id="IPR021846">
    <property type="entry name" value="NFACT-C"/>
</dbReference>
<sequence>MALFDSLTGQPHQEDILLFAVPVCAPYTAMAGYKESTTREKDLFRSVKDFSCEPQWASPGRKQKQ</sequence>
<evidence type="ECO:0000313" key="2">
    <source>
        <dbReference type="EMBL" id="ETE59998.1"/>
    </source>
</evidence>
<dbReference type="AlphaFoldDB" id="V8NEF9"/>
<accession>V8NEF9</accession>
<proteinExistence type="predicted"/>
<reference evidence="2 3" key="1">
    <citation type="journal article" date="2013" name="Proc. Natl. Acad. Sci. U.S.A.">
        <title>The king cobra genome reveals dynamic gene evolution and adaptation in the snake venom system.</title>
        <authorList>
            <person name="Vonk F.J."/>
            <person name="Casewell N.R."/>
            <person name="Henkel C.V."/>
            <person name="Heimberg A.M."/>
            <person name="Jansen H.J."/>
            <person name="McCleary R.J."/>
            <person name="Kerkkamp H.M."/>
            <person name="Vos R.A."/>
            <person name="Guerreiro I."/>
            <person name="Calvete J.J."/>
            <person name="Wuster W."/>
            <person name="Woods A.E."/>
            <person name="Logan J.M."/>
            <person name="Harrison R.A."/>
            <person name="Castoe T.A."/>
            <person name="de Koning A.P."/>
            <person name="Pollock D.D."/>
            <person name="Yandell M."/>
            <person name="Calderon D."/>
            <person name="Renjifo C."/>
            <person name="Currier R.B."/>
            <person name="Salgado D."/>
            <person name="Pla D."/>
            <person name="Sanz L."/>
            <person name="Hyder A.S."/>
            <person name="Ribeiro J.M."/>
            <person name="Arntzen J.W."/>
            <person name="van den Thillart G.E."/>
            <person name="Boetzer M."/>
            <person name="Pirovano W."/>
            <person name="Dirks R.P."/>
            <person name="Spaink H.P."/>
            <person name="Duboule D."/>
            <person name="McGlinn E."/>
            <person name="Kini R.M."/>
            <person name="Richardson M.K."/>
        </authorList>
    </citation>
    <scope>NUCLEOTIDE SEQUENCE</scope>
    <source>
        <tissue evidence="2">Blood</tissue>
    </source>
</reference>
<name>V8NEF9_OPHHA</name>
<dbReference type="Pfam" id="PF11923">
    <property type="entry name" value="NFACT-C"/>
    <property type="match status" value="1"/>
</dbReference>
<keyword evidence="3" id="KW-1185">Reference proteome</keyword>
<gene>
    <name evidence="2" type="ORF">L345_14265</name>
</gene>